<dbReference type="InterPro" id="IPR000086">
    <property type="entry name" value="NUDIX_hydrolase_dom"/>
</dbReference>
<feature type="domain" description="Nudix hydrolase" evidence="5">
    <location>
        <begin position="39"/>
        <end position="174"/>
    </location>
</feature>
<proteinExistence type="inferred from homology"/>
<dbReference type="SUPFAM" id="SSF55811">
    <property type="entry name" value="Nudix"/>
    <property type="match status" value="1"/>
</dbReference>
<accession>A0A9X3LJZ0</accession>
<dbReference type="PANTHER" id="PTHR21340">
    <property type="entry name" value="DIADENOSINE 5,5-P1,P4-TETRAPHOSPHATE PYROPHOSPHOHYDROLASE MUTT"/>
    <property type="match status" value="1"/>
</dbReference>
<dbReference type="SUPFAM" id="SSF53254">
    <property type="entry name" value="Phosphoglycerate mutase-like"/>
    <property type="match status" value="1"/>
</dbReference>
<dbReference type="InterPro" id="IPR020084">
    <property type="entry name" value="NUDIX_hydrolase_CS"/>
</dbReference>
<evidence type="ECO:0000256" key="1">
    <source>
        <dbReference type="ARBA" id="ARBA00005582"/>
    </source>
</evidence>
<dbReference type="PROSITE" id="PS00893">
    <property type="entry name" value="NUDIX_BOX"/>
    <property type="match status" value="1"/>
</dbReference>
<evidence type="ECO:0000313" key="7">
    <source>
        <dbReference type="Proteomes" id="UP001146469"/>
    </source>
</evidence>
<dbReference type="InterPro" id="IPR020476">
    <property type="entry name" value="Nudix_hydrolase"/>
</dbReference>
<evidence type="ECO:0000256" key="2">
    <source>
        <dbReference type="ARBA" id="ARBA00022801"/>
    </source>
</evidence>
<protein>
    <submittedName>
        <fullName evidence="6">NUDIX hydrolase</fullName>
    </submittedName>
</protein>
<dbReference type="Gene3D" id="3.40.50.1240">
    <property type="entry name" value="Phosphoglycerate mutase-like"/>
    <property type="match status" value="1"/>
</dbReference>
<dbReference type="SMART" id="SM00855">
    <property type="entry name" value="PGAM"/>
    <property type="match status" value="1"/>
</dbReference>
<evidence type="ECO:0000256" key="3">
    <source>
        <dbReference type="RuleBase" id="RU003476"/>
    </source>
</evidence>
<comment type="similarity">
    <text evidence="1 3">Belongs to the Nudix hydrolase family.</text>
</comment>
<dbReference type="CDD" id="cd03673">
    <property type="entry name" value="NUDIX_Ap6A_hydrolase"/>
    <property type="match status" value="1"/>
</dbReference>
<dbReference type="GO" id="GO:0004081">
    <property type="term" value="F:bis(5'-nucleosyl)-tetraphosphatase (asymmetrical) activity"/>
    <property type="evidence" value="ECO:0007669"/>
    <property type="project" value="TreeGrafter"/>
</dbReference>
<sequence>MITHTGTGDLSTSLAMSRHDQGHVTRIGSRPSEEFARPTFAAGAVIWRFSPDAAASTPNSPESTDVEIAIIHRPRYDDWSLPKGKVDPGENLPGTAMREIWEETGFNVRLGWVLGYVHYPVGSRTKVVYYWTAQHLSGKFEPNDESDELRWVSPEEAKELLSYEADLKVVDAAMGVLKLGCDRRVLYVRHAKAHAREGWAGDDDLRPLSKKGRRQAELLVSELSGYRPETISSAVPVRCEHTAAPIAQDLGLEVTFDANLGDAGWAADPDTAVDAFHAATAAPVSMVVAQGTVIPGVLARIAGEHDVEIEDMRVKKSSTWVLHFAGDKLLGLDYLASPLSVK</sequence>
<keyword evidence="2 3" id="KW-0378">Hydrolase</keyword>
<dbReference type="EMBL" id="JAKMUT010000002">
    <property type="protein sequence ID" value="MCZ9289290.1"/>
    <property type="molecule type" value="Genomic_DNA"/>
</dbReference>
<evidence type="ECO:0000259" key="5">
    <source>
        <dbReference type="PROSITE" id="PS51462"/>
    </source>
</evidence>
<name>A0A9X3LJZ0_9CORY</name>
<evidence type="ECO:0000256" key="4">
    <source>
        <dbReference type="SAM" id="MobiDB-lite"/>
    </source>
</evidence>
<feature type="compositionally biased region" description="Polar residues" evidence="4">
    <location>
        <begin position="1"/>
        <end position="15"/>
    </location>
</feature>
<comment type="caution">
    <text evidence="6">The sequence shown here is derived from an EMBL/GenBank/DDBJ whole genome shotgun (WGS) entry which is preliminary data.</text>
</comment>
<dbReference type="Pfam" id="PF00293">
    <property type="entry name" value="NUDIX"/>
    <property type="match status" value="1"/>
</dbReference>
<dbReference type="GO" id="GO:0006754">
    <property type="term" value="P:ATP biosynthetic process"/>
    <property type="evidence" value="ECO:0007669"/>
    <property type="project" value="TreeGrafter"/>
</dbReference>
<dbReference type="GO" id="GO:0006167">
    <property type="term" value="P:AMP biosynthetic process"/>
    <property type="evidence" value="ECO:0007669"/>
    <property type="project" value="TreeGrafter"/>
</dbReference>
<dbReference type="PANTHER" id="PTHR21340:SF0">
    <property type="entry name" value="BIS(5'-NUCLEOSYL)-TETRAPHOSPHATASE [ASYMMETRICAL]"/>
    <property type="match status" value="1"/>
</dbReference>
<reference evidence="6" key="1">
    <citation type="submission" date="2022-02" db="EMBL/GenBank/DDBJ databases">
        <title>Corynebacterium sp. from urogenital microbiome.</title>
        <authorList>
            <person name="Cappelli E.A."/>
            <person name="Ribeiro T.G."/>
            <person name="Peixe L."/>
        </authorList>
    </citation>
    <scope>NUCLEOTIDE SEQUENCE</scope>
    <source>
        <strain evidence="6">C8Ua_174</strain>
    </source>
</reference>
<dbReference type="InterPro" id="IPR013078">
    <property type="entry name" value="His_Pase_superF_clade-1"/>
</dbReference>
<organism evidence="6 7">
    <name type="scientific">Corynebacterium evansiae</name>
    <dbReference type="NCBI Taxonomy" id="2913499"/>
    <lineage>
        <taxon>Bacteria</taxon>
        <taxon>Bacillati</taxon>
        <taxon>Actinomycetota</taxon>
        <taxon>Actinomycetes</taxon>
        <taxon>Mycobacteriales</taxon>
        <taxon>Corynebacteriaceae</taxon>
        <taxon>Corynebacterium</taxon>
    </lineage>
</organism>
<dbReference type="Pfam" id="PF00300">
    <property type="entry name" value="His_Phos_1"/>
    <property type="match status" value="1"/>
</dbReference>
<feature type="region of interest" description="Disordered" evidence="4">
    <location>
        <begin position="1"/>
        <end position="26"/>
    </location>
</feature>
<keyword evidence="7" id="KW-1185">Reference proteome</keyword>
<dbReference type="PRINTS" id="PR00502">
    <property type="entry name" value="NUDIXFAMILY"/>
</dbReference>
<dbReference type="InterPro" id="IPR051325">
    <property type="entry name" value="Nudix_hydrolase_domain"/>
</dbReference>
<evidence type="ECO:0000313" key="6">
    <source>
        <dbReference type="EMBL" id="MCZ9289290.1"/>
    </source>
</evidence>
<gene>
    <name evidence="6" type="ORF">L8V00_03575</name>
</gene>
<dbReference type="PROSITE" id="PS51462">
    <property type="entry name" value="NUDIX"/>
    <property type="match status" value="1"/>
</dbReference>
<dbReference type="InterPro" id="IPR029033">
    <property type="entry name" value="His_PPase_superfam"/>
</dbReference>
<dbReference type="CDD" id="cd07067">
    <property type="entry name" value="HP_PGM_like"/>
    <property type="match status" value="1"/>
</dbReference>
<dbReference type="Proteomes" id="UP001146469">
    <property type="component" value="Unassembled WGS sequence"/>
</dbReference>
<dbReference type="InterPro" id="IPR015797">
    <property type="entry name" value="NUDIX_hydrolase-like_dom_sf"/>
</dbReference>
<dbReference type="Gene3D" id="3.90.79.10">
    <property type="entry name" value="Nucleoside Triphosphate Pyrophosphohydrolase"/>
    <property type="match status" value="1"/>
</dbReference>
<dbReference type="AlphaFoldDB" id="A0A9X3LJZ0"/>